<feature type="domain" description="DUF559" evidence="1">
    <location>
        <begin position="4"/>
        <end position="110"/>
    </location>
</feature>
<dbReference type="AlphaFoldDB" id="A0A1B7II08"/>
<evidence type="ECO:0000313" key="3">
    <source>
        <dbReference type="Proteomes" id="UP000078410"/>
    </source>
</evidence>
<name>A0A1B7II08_9ENTR</name>
<dbReference type="SUPFAM" id="SSF52980">
    <property type="entry name" value="Restriction endonuclease-like"/>
    <property type="match status" value="1"/>
</dbReference>
<accession>A0A1B7II08</accession>
<dbReference type="OrthoDB" id="9798754at2"/>
<dbReference type="Proteomes" id="UP000078410">
    <property type="component" value="Unassembled WGS sequence"/>
</dbReference>
<dbReference type="InterPro" id="IPR007569">
    <property type="entry name" value="DUF559"/>
</dbReference>
<gene>
    <name evidence="2" type="ORF">M975_3706</name>
</gene>
<keyword evidence="3" id="KW-1185">Reference proteome</keyword>
<dbReference type="CDD" id="cd01038">
    <property type="entry name" value="Endonuclease_DUF559"/>
    <property type="match status" value="1"/>
</dbReference>
<dbReference type="PANTHER" id="PTHR38590:SF1">
    <property type="entry name" value="BLL0828 PROTEIN"/>
    <property type="match status" value="1"/>
</dbReference>
<reference evidence="2 3" key="1">
    <citation type="submission" date="2016-04" db="EMBL/GenBank/DDBJ databases">
        <title>ATOL: Assembling a taxonomically balanced genome-scale reconstruction of the evolutionary history of the Enterobacteriaceae.</title>
        <authorList>
            <person name="Plunkett G.III."/>
            <person name="Neeno-Eckwall E.C."/>
            <person name="Glasner J.D."/>
            <person name="Perna N.T."/>
        </authorList>
    </citation>
    <scope>NUCLEOTIDE SEQUENCE [LARGE SCALE GENOMIC DNA]</scope>
    <source>
        <strain evidence="2 3">ATCC 51605</strain>
    </source>
</reference>
<dbReference type="InterPro" id="IPR047216">
    <property type="entry name" value="Endonuclease_DUF559_bact"/>
</dbReference>
<dbReference type="InterPro" id="IPR011335">
    <property type="entry name" value="Restrct_endonuc-II-like"/>
</dbReference>
<organism evidence="2 3">
    <name type="scientific">Buttiauxella brennerae ATCC 51605</name>
    <dbReference type="NCBI Taxonomy" id="1354251"/>
    <lineage>
        <taxon>Bacteria</taxon>
        <taxon>Pseudomonadati</taxon>
        <taxon>Pseudomonadota</taxon>
        <taxon>Gammaproteobacteria</taxon>
        <taxon>Enterobacterales</taxon>
        <taxon>Enterobacteriaceae</taxon>
        <taxon>Buttiauxella</taxon>
    </lineage>
</organism>
<proteinExistence type="predicted"/>
<dbReference type="EMBL" id="LXER01000032">
    <property type="protein sequence ID" value="OAT29059.1"/>
    <property type="molecule type" value="Genomic_DNA"/>
</dbReference>
<dbReference type="Pfam" id="PF04480">
    <property type="entry name" value="DUF559"/>
    <property type="match status" value="1"/>
</dbReference>
<comment type="caution">
    <text evidence="2">The sequence shown here is derived from an EMBL/GenBank/DDBJ whole genome shotgun (WGS) entry which is preliminary data.</text>
</comment>
<sequence length="118" mass="14282">MDKKTKTYVKTLRQTMTPQEQWLWRQLRNRHFSDYKFRRQHPVGPFIVDFACLRPKVIIELDGGQHSQRTRYDESRTLWLERRGWRVLRFWNNEFTQNTDDVLTLILDTLAAVSVSQA</sequence>
<evidence type="ECO:0000259" key="1">
    <source>
        <dbReference type="Pfam" id="PF04480"/>
    </source>
</evidence>
<dbReference type="Gene3D" id="3.40.960.10">
    <property type="entry name" value="VSR Endonuclease"/>
    <property type="match status" value="1"/>
</dbReference>
<dbReference type="RefSeq" id="WP_064561352.1">
    <property type="nucleotide sequence ID" value="NZ_LXER01000032.1"/>
</dbReference>
<dbReference type="PATRIC" id="fig|1354251.4.peg.3813"/>
<protein>
    <recommendedName>
        <fullName evidence="1">DUF559 domain-containing protein</fullName>
    </recommendedName>
</protein>
<evidence type="ECO:0000313" key="2">
    <source>
        <dbReference type="EMBL" id="OAT29059.1"/>
    </source>
</evidence>
<dbReference type="PANTHER" id="PTHR38590">
    <property type="entry name" value="BLL0828 PROTEIN"/>
    <property type="match status" value="1"/>
</dbReference>